<feature type="transmembrane region" description="Helical" evidence="6">
    <location>
        <begin position="368"/>
        <end position="387"/>
    </location>
</feature>
<feature type="transmembrane region" description="Helical" evidence="6">
    <location>
        <begin position="282"/>
        <end position="302"/>
    </location>
</feature>
<dbReference type="GO" id="GO:0005576">
    <property type="term" value="C:extracellular region"/>
    <property type="evidence" value="ECO:0007669"/>
    <property type="project" value="TreeGrafter"/>
</dbReference>
<gene>
    <name evidence="7" type="ORF">ERJ67_03260</name>
</gene>
<comment type="caution">
    <text evidence="7">The sequence shown here is derived from an EMBL/GenBank/DDBJ whole genome shotgun (WGS) entry which is preliminary data.</text>
</comment>
<feature type="transmembrane region" description="Helical" evidence="6">
    <location>
        <begin position="21"/>
        <end position="44"/>
    </location>
</feature>
<feature type="transmembrane region" description="Helical" evidence="6">
    <location>
        <begin position="157"/>
        <end position="183"/>
    </location>
</feature>
<reference evidence="7 8" key="1">
    <citation type="journal article" date="2019" name="mSystems">
        <title>Life at home and on the roam: Genomic adaptions reflect the dual lifestyle of an intracellular, facultative symbiont.</title>
        <authorList>
            <person name="Burgsdorf I."/>
        </authorList>
    </citation>
    <scope>NUCLEOTIDE SEQUENCE [LARGE SCALE GENOMIC DNA]</scope>
    <source>
        <strain evidence="7">277cV</strain>
    </source>
</reference>
<keyword evidence="2 6" id="KW-0812">Transmembrane</keyword>
<evidence type="ECO:0000256" key="5">
    <source>
        <dbReference type="SAM" id="MobiDB-lite"/>
    </source>
</evidence>
<accession>A0A524RPD9</accession>
<keyword evidence="3 6" id="KW-1133">Transmembrane helix</keyword>
<feature type="region of interest" description="Disordered" evidence="5">
    <location>
        <begin position="94"/>
        <end position="120"/>
    </location>
</feature>
<evidence type="ECO:0000256" key="3">
    <source>
        <dbReference type="ARBA" id="ARBA00022989"/>
    </source>
</evidence>
<dbReference type="InterPro" id="IPR005372">
    <property type="entry name" value="UPF0182"/>
</dbReference>
<evidence type="ECO:0000313" key="7">
    <source>
        <dbReference type="EMBL" id="TGG93681.1"/>
    </source>
</evidence>
<name>A0A524RPD9_9CHRO</name>
<dbReference type="PANTHER" id="PTHR39344:SF1">
    <property type="entry name" value="UPF0182 PROTEIN SLL1060"/>
    <property type="match status" value="1"/>
</dbReference>
<sequence length="1023" mass="113861">MVSAAAVDGSTPLLATARRRWCLWGLVILGLALVLLPLAARAWVEWQWFAQFRLTAVLWRRWQVQLLSLLGGLALSALLCHWQHLLLCRGLTGSGASATRSRRRHLPQGTEPPARQTARAEIPRAEADGTGSRPQQPGVNPAAGEASRMWALAPRMYVSALVLLALVALGSLRQMLTLAWMLLHQPLSVDRLEGLSLFWRHWPPSPLQLVLLAALLTLMLLLPRFGSRLVLATTGIGAAISLSRSWALWLRASHAVPFAQQDPLLGADLSYSVLVYPAQLRLLQILLLLGCAALASGLWAVLADGKARNELRHPGPTLGQRRLLRPMAGAVLLILAGCWWLSRTQLMLNSRGVFHGAGWLEVHLNLPLRSITALMILAMALALLIPIPEGWRQGRRRSFSSASGSVLLLPILLELFAPPLLRTLVLRPRELQLQLPYLERSIAATRRAFGLDRILDIHRMPPKALKRADVEAGAETLANLRLWDDKPLLATNGQLQQLRVYYRFSEPMVDRYRLREDAGGGRQQVFIAARELEQSALPEANQSWLNRHLVFTHGQGFTVSPVNAFGPDRLPWYFVSDLGSVETRRGNAALGIDDASVRRVFPLGNQSLYFGSRPSPYALAPSAIEEFDYPEGSDNVYSHYRGRAGIRLDTPLARLAAALYLRELKLLVRGSLTDDTQLLLRREVRERLTALAPFLRFESDPYLVNVRLRDDAVFSSRQHQFWLVDGFTSSPSYPYSSPLPGEPEISYFRNPVKAVVDAYNGALRIYVSDQSDPILATWRRVFPDLFAPLEAMPAPLREHIRYPQRQFRVVVEQLKRFHVTDPRIFYSGDAIWELPTETYGGEQIAVEPYYVNMRLSGEPGPEFLLLQPLTPLNRPNLVAWLAARNDDDVYGELVNYLYPTESNVYGPQQVQALINQVPEISRQFSLWDRAGSEVIQGNLLLVPLGEAMLYVEPIYLKASAGGLPTLIRVVVSDGRRIAMEPSLEEAIDSLLQRPPAALTPAGDGAVTPPQSPRDGSLAGSEAQ</sequence>
<evidence type="ECO:0000256" key="2">
    <source>
        <dbReference type="ARBA" id="ARBA00022692"/>
    </source>
</evidence>
<dbReference type="PANTHER" id="PTHR39344">
    <property type="entry name" value="UPF0182 PROTEIN SLL1060"/>
    <property type="match status" value="1"/>
</dbReference>
<dbReference type="GO" id="GO:0016020">
    <property type="term" value="C:membrane"/>
    <property type="evidence" value="ECO:0007669"/>
    <property type="project" value="InterPro"/>
</dbReference>
<keyword evidence="1" id="KW-1003">Cell membrane</keyword>
<evidence type="ECO:0000256" key="1">
    <source>
        <dbReference type="ARBA" id="ARBA00022475"/>
    </source>
</evidence>
<feature type="transmembrane region" description="Helical" evidence="6">
    <location>
        <begin position="64"/>
        <end position="82"/>
    </location>
</feature>
<dbReference type="Pfam" id="PF03699">
    <property type="entry name" value="UPF0182"/>
    <property type="match status" value="1"/>
</dbReference>
<evidence type="ECO:0000256" key="6">
    <source>
        <dbReference type="SAM" id="Phobius"/>
    </source>
</evidence>
<keyword evidence="4 6" id="KW-0472">Membrane</keyword>
<dbReference type="AlphaFoldDB" id="A0A524RPD9"/>
<feature type="transmembrane region" description="Helical" evidence="6">
    <location>
        <begin position="203"/>
        <end position="222"/>
    </location>
</feature>
<evidence type="ECO:0000313" key="8">
    <source>
        <dbReference type="Proteomes" id="UP000317990"/>
    </source>
</evidence>
<feature type="region of interest" description="Disordered" evidence="5">
    <location>
        <begin position="990"/>
        <end position="1023"/>
    </location>
</feature>
<feature type="transmembrane region" description="Helical" evidence="6">
    <location>
        <begin position="323"/>
        <end position="342"/>
    </location>
</feature>
<organism evidence="7 8">
    <name type="scientific">Aphanocapsa feldmannii 277cV</name>
    <dbReference type="NCBI Taxonomy" id="2507553"/>
    <lineage>
        <taxon>Bacteria</taxon>
        <taxon>Bacillati</taxon>
        <taxon>Cyanobacteriota</taxon>
        <taxon>Cyanophyceae</taxon>
        <taxon>Oscillatoriophycideae</taxon>
        <taxon>Chroococcales</taxon>
        <taxon>Microcystaceae</taxon>
        <taxon>Aphanocapsa</taxon>
    </lineage>
</organism>
<evidence type="ECO:0000256" key="4">
    <source>
        <dbReference type="ARBA" id="ARBA00023136"/>
    </source>
</evidence>
<feature type="transmembrane region" description="Helical" evidence="6">
    <location>
        <begin position="229"/>
        <end position="249"/>
    </location>
</feature>
<proteinExistence type="predicted"/>
<dbReference type="Proteomes" id="UP000317990">
    <property type="component" value="Unassembled WGS sequence"/>
</dbReference>
<feature type="transmembrane region" description="Helical" evidence="6">
    <location>
        <begin position="399"/>
        <end position="421"/>
    </location>
</feature>
<protein>
    <submittedName>
        <fullName evidence="7">UPF0182 family protein</fullName>
    </submittedName>
</protein>
<dbReference type="EMBL" id="SRMO01000050">
    <property type="protein sequence ID" value="TGG93681.1"/>
    <property type="molecule type" value="Genomic_DNA"/>
</dbReference>